<proteinExistence type="inferred from homology"/>
<dbReference type="InterPro" id="IPR036396">
    <property type="entry name" value="Cyt_P450_sf"/>
</dbReference>
<keyword evidence="4 9" id="KW-0349">Heme</keyword>
<evidence type="ECO:0000256" key="10">
    <source>
        <dbReference type="SAM" id="Phobius"/>
    </source>
</evidence>
<dbReference type="Pfam" id="PF00067">
    <property type="entry name" value="p450"/>
    <property type="match status" value="1"/>
</dbReference>
<dbReference type="InterPro" id="IPR001128">
    <property type="entry name" value="Cyt_P450"/>
</dbReference>
<evidence type="ECO:0000256" key="8">
    <source>
        <dbReference type="ARBA" id="ARBA00023033"/>
    </source>
</evidence>
<keyword evidence="10" id="KW-1133">Transmembrane helix</keyword>
<keyword evidence="8 9" id="KW-0503">Monooxygenase</keyword>
<evidence type="ECO:0000256" key="9">
    <source>
        <dbReference type="RuleBase" id="RU000461"/>
    </source>
</evidence>
<keyword evidence="6 9" id="KW-0560">Oxidoreductase</keyword>
<comment type="pathway">
    <text evidence="2">Secondary metabolite biosynthesis.</text>
</comment>
<evidence type="ECO:0000256" key="5">
    <source>
        <dbReference type="ARBA" id="ARBA00022723"/>
    </source>
</evidence>
<sequence>MLAESKSFLQATCSSPFFVFAVFPLVLFYFLREISSNRRSLPLPPGPTKLPLIGNLLAIPTSKEWDVYHSWAKKYNSDIIHLGVAGTSLIILDEVEAAQELLDKRSIYSSRYGPTRDKDFEYELMSSIRPQLTMLTELMGWDYSFVIMKYGEKWRAHRKLAQKGFLPSALLQFQNAELRATHTLLKRLAVYGAEYKPVDMIAEVKQMTGSIILSVAYGIEVLSENDPYIAAADAALDTFCIAARPGSFLVDAIPWLKYVPEWMPGAEFKRKAKEWRKLARKMIEMPFETAKKNYLANNYSPSFVSNALEDLDNELQNGEHRTRTREIVEEDIMSVAGALYTGGVDSTLAVITHFVCAMLQFPDVQHRAQEELDKVLGSGVLPRFEDEKCLPYVTAVVKEAFRWRNVAPMGFPHMLDEEDVYNGYRIPKHSIVLPNMWAMFHDEAVYPDPDPFKPERFLNPDGSLNPDIQAPEDLVFGFGRRICPARYMAYSSIWITIASLLSAYNISKAMDEQGNIIEPSYECTSTLAYMSVPFKCSITPRNESTEEMVRQLVP</sequence>
<dbReference type="InterPro" id="IPR017972">
    <property type="entry name" value="Cyt_P450_CS"/>
</dbReference>
<gene>
    <name evidence="11" type="ORF">VKT23_012417</name>
</gene>
<comment type="cofactor">
    <cofactor evidence="1">
        <name>heme</name>
        <dbReference type="ChEBI" id="CHEBI:30413"/>
    </cofactor>
</comment>
<dbReference type="Proteomes" id="UP001498398">
    <property type="component" value="Unassembled WGS sequence"/>
</dbReference>
<comment type="similarity">
    <text evidence="3 9">Belongs to the cytochrome P450 family.</text>
</comment>
<organism evidence="11 12">
    <name type="scientific">Marasmiellus scandens</name>
    <dbReference type="NCBI Taxonomy" id="2682957"/>
    <lineage>
        <taxon>Eukaryota</taxon>
        <taxon>Fungi</taxon>
        <taxon>Dikarya</taxon>
        <taxon>Basidiomycota</taxon>
        <taxon>Agaricomycotina</taxon>
        <taxon>Agaricomycetes</taxon>
        <taxon>Agaricomycetidae</taxon>
        <taxon>Agaricales</taxon>
        <taxon>Marasmiineae</taxon>
        <taxon>Omphalotaceae</taxon>
        <taxon>Marasmiellus</taxon>
    </lineage>
</organism>
<protein>
    <recommendedName>
        <fullName evidence="13">Cytochrome P450</fullName>
    </recommendedName>
</protein>
<keyword evidence="12" id="KW-1185">Reference proteome</keyword>
<feature type="transmembrane region" description="Helical" evidence="10">
    <location>
        <begin position="7"/>
        <end position="31"/>
    </location>
</feature>
<dbReference type="InterPro" id="IPR002401">
    <property type="entry name" value="Cyt_P450_E_grp-I"/>
</dbReference>
<dbReference type="PANTHER" id="PTHR46300">
    <property type="entry name" value="P450, PUTATIVE (EUROFUNG)-RELATED-RELATED"/>
    <property type="match status" value="1"/>
</dbReference>
<evidence type="ECO:0000313" key="11">
    <source>
        <dbReference type="EMBL" id="KAK7451737.1"/>
    </source>
</evidence>
<evidence type="ECO:0000256" key="6">
    <source>
        <dbReference type="ARBA" id="ARBA00023002"/>
    </source>
</evidence>
<comment type="caution">
    <text evidence="11">The sequence shown here is derived from an EMBL/GenBank/DDBJ whole genome shotgun (WGS) entry which is preliminary data.</text>
</comment>
<dbReference type="SUPFAM" id="SSF48264">
    <property type="entry name" value="Cytochrome P450"/>
    <property type="match status" value="1"/>
</dbReference>
<keyword evidence="10" id="KW-0472">Membrane</keyword>
<keyword evidence="10" id="KW-0812">Transmembrane</keyword>
<dbReference type="PROSITE" id="PS00086">
    <property type="entry name" value="CYTOCHROME_P450"/>
    <property type="match status" value="1"/>
</dbReference>
<evidence type="ECO:0000256" key="7">
    <source>
        <dbReference type="ARBA" id="ARBA00023004"/>
    </source>
</evidence>
<reference evidence="11 12" key="1">
    <citation type="submission" date="2024-01" db="EMBL/GenBank/DDBJ databases">
        <title>A draft genome for the cacao thread blight pathogen Marasmiellus scandens.</title>
        <authorList>
            <person name="Baruah I.K."/>
            <person name="Leung J."/>
            <person name="Bukari Y."/>
            <person name="Amoako-Attah I."/>
            <person name="Meinhardt L.W."/>
            <person name="Bailey B.A."/>
            <person name="Cohen S.P."/>
        </authorList>
    </citation>
    <scope>NUCLEOTIDE SEQUENCE [LARGE SCALE GENOMIC DNA]</scope>
    <source>
        <strain evidence="11 12">GH-19</strain>
    </source>
</reference>
<keyword evidence="5 9" id="KW-0479">Metal-binding</keyword>
<evidence type="ECO:0000313" key="12">
    <source>
        <dbReference type="Proteomes" id="UP001498398"/>
    </source>
</evidence>
<dbReference type="InterPro" id="IPR050364">
    <property type="entry name" value="Cytochrome_P450_fung"/>
</dbReference>
<dbReference type="Gene3D" id="1.10.630.10">
    <property type="entry name" value="Cytochrome P450"/>
    <property type="match status" value="1"/>
</dbReference>
<evidence type="ECO:0000256" key="1">
    <source>
        <dbReference type="ARBA" id="ARBA00001971"/>
    </source>
</evidence>
<evidence type="ECO:0000256" key="4">
    <source>
        <dbReference type="ARBA" id="ARBA00022617"/>
    </source>
</evidence>
<keyword evidence="7 9" id="KW-0408">Iron</keyword>
<dbReference type="CDD" id="cd11065">
    <property type="entry name" value="CYP64-like"/>
    <property type="match status" value="1"/>
</dbReference>
<dbReference type="EMBL" id="JBANRG010000030">
    <property type="protein sequence ID" value="KAK7451737.1"/>
    <property type="molecule type" value="Genomic_DNA"/>
</dbReference>
<dbReference type="PRINTS" id="PR00463">
    <property type="entry name" value="EP450I"/>
</dbReference>
<evidence type="ECO:0000256" key="2">
    <source>
        <dbReference type="ARBA" id="ARBA00005179"/>
    </source>
</evidence>
<accession>A0ABR1J605</accession>
<dbReference type="PANTHER" id="PTHR46300:SF7">
    <property type="entry name" value="P450, PUTATIVE (EUROFUNG)-RELATED"/>
    <property type="match status" value="1"/>
</dbReference>
<evidence type="ECO:0008006" key="13">
    <source>
        <dbReference type="Google" id="ProtNLM"/>
    </source>
</evidence>
<name>A0ABR1J605_9AGAR</name>
<evidence type="ECO:0000256" key="3">
    <source>
        <dbReference type="ARBA" id="ARBA00010617"/>
    </source>
</evidence>